<dbReference type="InterPro" id="IPR014464">
    <property type="entry name" value="CvfB_fam"/>
</dbReference>
<evidence type="ECO:0000259" key="2">
    <source>
        <dbReference type="Pfam" id="PF13509"/>
    </source>
</evidence>
<dbReference type="RefSeq" id="WP_394830404.1">
    <property type="nucleotide sequence ID" value="NZ_CP089929.1"/>
</dbReference>
<gene>
    <name evidence="4" type="ORF">LVJ94_28255</name>
</gene>
<sequence>MRPPKAEPWWYDTSCMTLDDLLGHSASLTIRRFGSPGAFLALDANDERRDAPTILLLGPEIPENAETGDTLDVFIHLDSEGRPIATRRMPKVELGEVAFLEVTALTDFGAFVDWGLAKELLVPHKEQTTDLAIGARHPIGLYIDESGRLAGTMRVSEMLRDKGQFELDEWVEGEAWRNDPEIGLFVILERNFVGLVPRSEPHRLSRGEAERFRVSNVLPDGKIELSLRGHAHQEIDRDAQAILDALARPTTPRVGDRSSPEVIREVFGLSRKALKRAAGRLLKDGAIAIDADGFFVRRTARVKGGGASGGAKTRR</sequence>
<proteinExistence type="inferred from homology"/>
<dbReference type="Gene3D" id="2.40.50.140">
    <property type="entry name" value="Nucleic acid-binding proteins"/>
    <property type="match status" value="2"/>
</dbReference>
<dbReference type="Pfam" id="PF17783">
    <property type="entry name" value="WHD_CvfB"/>
    <property type="match status" value="1"/>
</dbReference>
<dbReference type="InterPro" id="IPR040764">
    <property type="entry name" value="CvfB_WH"/>
</dbReference>
<evidence type="ECO:0000256" key="1">
    <source>
        <dbReference type="PIRNR" id="PIRNR012524"/>
    </source>
</evidence>
<dbReference type="EMBL" id="CP089983">
    <property type="protein sequence ID" value="WXB00802.1"/>
    <property type="molecule type" value="Genomic_DNA"/>
</dbReference>
<accession>A0ABZ2KQ54</accession>
<dbReference type="InterPro" id="IPR039566">
    <property type="entry name" value="CvfB_S1_st"/>
</dbReference>
<feature type="domain" description="Conserved virulence factor B-like winged helix" evidence="3">
    <location>
        <begin position="254"/>
        <end position="293"/>
    </location>
</feature>
<feature type="domain" description="Conserved virulence factor B first S1" evidence="2">
    <location>
        <begin position="22"/>
        <end position="86"/>
    </location>
</feature>
<keyword evidence="5" id="KW-1185">Reference proteome</keyword>
<dbReference type="InterPro" id="IPR012340">
    <property type="entry name" value="NA-bd_OB-fold"/>
</dbReference>
<evidence type="ECO:0000313" key="4">
    <source>
        <dbReference type="EMBL" id="WXB00802.1"/>
    </source>
</evidence>
<dbReference type="PANTHER" id="PTHR37296:SF1">
    <property type="entry name" value="CONSERVED VIRULENCE FACTOR B"/>
    <property type="match status" value="1"/>
</dbReference>
<dbReference type="Pfam" id="PF13509">
    <property type="entry name" value="S1_2"/>
    <property type="match status" value="2"/>
</dbReference>
<comment type="similarity">
    <text evidence="1">Belongs to the CvfB family.</text>
</comment>
<dbReference type="InterPro" id="IPR036388">
    <property type="entry name" value="WH-like_DNA-bd_sf"/>
</dbReference>
<name>A0ABZ2KQ54_9BACT</name>
<protein>
    <submittedName>
        <fullName evidence="4">S1-like domain-containing RNA-binding protein</fullName>
    </submittedName>
</protein>
<dbReference type="Proteomes" id="UP001374803">
    <property type="component" value="Chromosome"/>
</dbReference>
<evidence type="ECO:0000313" key="5">
    <source>
        <dbReference type="Proteomes" id="UP001374803"/>
    </source>
</evidence>
<organism evidence="4 5">
    <name type="scientific">Pendulispora rubella</name>
    <dbReference type="NCBI Taxonomy" id="2741070"/>
    <lineage>
        <taxon>Bacteria</taxon>
        <taxon>Pseudomonadati</taxon>
        <taxon>Myxococcota</taxon>
        <taxon>Myxococcia</taxon>
        <taxon>Myxococcales</taxon>
        <taxon>Sorangiineae</taxon>
        <taxon>Pendulisporaceae</taxon>
        <taxon>Pendulispora</taxon>
    </lineage>
</organism>
<evidence type="ECO:0000259" key="3">
    <source>
        <dbReference type="Pfam" id="PF17783"/>
    </source>
</evidence>
<dbReference type="PIRSF" id="PIRSF012524">
    <property type="entry name" value="YitL_S1"/>
    <property type="match status" value="1"/>
</dbReference>
<dbReference type="Gene3D" id="1.10.10.10">
    <property type="entry name" value="Winged helix-like DNA-binding domain superfamily/Winged helix DNA-binding domain"/>
    <property type="match status" value="1"/>
</dbReference>
<feature type="domain" description="Conserved virulence factor B first S1" evidence="2">
    <location>
        <begin position="94"/>
        <end position="153"/>
    </location>
</feature>
<reference evidence="4" key="1">
    <citation type="submission" date="2021-12" db="EMBL/GenBank/DDBJ databases">
        <title>Discovery of the Pendulisporaceae a myxobacterial family with distinct sporulation behavior and unique specialized metabolism.</title>
        <authorList>
            <person name="Garcia R."/>
            <person name="Popoff A."/>
            <person name="Bader C.D."/>
            <person name="Loehr J."/>
            <person name="Walesch S."/>
            <person name="Walt C."/>
            <person name="Boldt J."/>
            <person name="Bunk B."/>
            <person name="Haeckl F.J.F.P.J."/>
            <person name="Gunesch A.P."/>
            <person name="Birkelbach J."/>
            <person name="Nuebel U."/>
            <person name="Pietschmann T."/>
            <person name="Bach T."/>
            <person name="Mueller R."/>
        </authorList>
    </citation>
    <scope>NUCLEOTIDE SEQUENCE</scope>
    <source>
        <strain evidence="4">MSr11367</strain>
    </source>
</reference>
<dbReference type="PANTHER" id="PTHR37296">
    <property type="entry name" value="CONSERVED VIRULENCE FACTOR B"/>
    <property type="match status" value="1"/>
</dbReference>